<organism evidence="2 3">
    <name type="scientific">Suttonella indologenes</name>
    <dbReference type="NCBI Taxonomy" id="13276"/>
    <lineage>
        <taxon>Bacteria</taxon>
        <taxon>Pseudomonadati</taxon>
        <taxon>Pseudomonadota</taxon>
        <taxon>Gammaproteobacteria</taxon>
        <taxon>Cardiobacteriales</taxon>
        <taxon>Cardiobacteriaceae</taxon>
        <taxon>Suttonella</taxon>
    </lineage>
</organism>
<dbReference type="RefSeq" id="WP_172459437.1">
    <property type="nucleotide sequence ID" value="NZ_UHIA01000004.1"/>
</dbReference>
<evidence type="ECO:0000256" key="1">
    <source>
        <dbReference type="SAM" id="SignalP"/>
    </source>
</evidence>
<feature type="signal peptide" evidence="1">
    <location>
        <begin position="1"/>
        <end position="18"/>
    </location>
</feature>
<reference evidence="2 3" key="1">
    <citation type="submission" date="2018-06" db="EMBL/GenBank/DDBJ databases">
        <authorList>
            <consortium name="Pathogen Informatics"/>
            <person name="Doyle S."/>
        </authorList>
    </citation>
    <scope>NUCLEOTIDE SEQUENCE [LARGE SCALE GENOMIC DNA]</scope>
    <source>
        <strain evidence="2 3">NCTC10717</strain>
    </source>
</reference>
<dbReference type="EMBL" id="UHIA01000004">
    <property type="protein sequence ID" value="SUO96613.1"/>
    <property type="molecule type" value="Genomic_DNA"/>
</dbReference>
<dbReference type="InterPro" id="IPR019660">
    <property type="entry name" value="Put_sensory_transdc_reg_YbjN"/>
</dbReference>
<accession>A0A380MXI7</accession>
<keyword evidence="3" id="KW-1185">Reference proteome</keyword>
<proteinExistence type="predicted"/>
<evidence type="ECO:0000313" key="2">
    <source>
        <dbReference type="EMBL" id="SUO96613.1"/>
    </source>
</evidence>
<name>A0A380MXI7_9GAMM</name>
<dbReference type="Pfam" id="PF10722">
    <property type="entry name" value="YbjN"/>
    <property type="match status" value="1"/>
</dbReference>
<keyword evidence="1" id="KW-0732">Signal</keyword>
<protein>
    <recommendedName>
        <fullName evidence="4">YbjN domain-containing protein</fullName>
    </recommendedName>
</protein>
<dbReference type="CDD" id="cd17511">
    <property type="entry name" value="YbjN_AmyR-like"/>
    <property type="match status" value="1"/>
</dbReference>
<gene>
    <name evidence="2" type="ORF">NCTC10717_01076</name>
</gene>
<feature type="chain" id="PRO_5016854800" description="YbjN domain-containing protein" evidence="1">
    <location>
        <begin position="19"/>
        <end position="149"/>
    </location>
</feature>
<sequence>MRKAFLLALSAMSLNLMAATVDATEPNKILEIAKGFGSAELSNDKHGDPLIQGRMEEYKYQIIFYDCENGKNCTTIAFDAAWEISSEVDLEKVNDWNQNKRFGRAFLDVDGDPALDWDVNLKHGVEKANLEDTFKIWKDLMQEYVDFIQ</sequence>
<evidence type="ECO:0000313" key="3">
    <source>
        <dbReference type="Proteomes" id="UP000254575"/>
    </source>
</evidence>
<dbReference type="Proteomes" id="UP000254575">
    <property type="component" value="Unassembled WGS sequence"/>
</dbReference>
<evidence type="ECO:0008006" key="4">
    <source>
        <dbReference type="Google" id="ProtNLM"/>
    </source>
</evidence>
<dbReference type="AlphaFoldDB" id="A0A380MXI7"/>